<feature type="compositionally biased region" description="Acidic residues" evidence="2">
    <location>
        <begin position="1"/>
        <end position="13"/>
    </location>
</feature>
<dbReference type="PANTHER" id="PTHR13298:SF11">
    <property type="entry name" value="RAPAMYCIN-INSENSITIVE COMPANION OF MTOR"/>
    <property type="match status" value="1"/>
</dbReference>
<evidence type="ECO:0000313" key="5">
    <source>
        <dbReference type="Proteomes" id="UP000278143"/>
    </source>
</evidence>
<dbReference type="GO" id="GO:0031932">
    <property type="term" value="C:TORC2 complex"/>
    <property type="evidence" value="ECO:0007669"/>
    <property type="project" value="InterPro"/>
</dbReference>
<comment type="similarity">
    <text evidence="1">Belongs to the RICTOR family.</text>
</comment>
<protein>
    <submittedName>
        <fullName evidence="4">Rapamycin-insensitive companion of mTOR, N-term-domain-containing protein</fullName>
    </submittedName>
</protein>
<feature type="compositionally biased region" description="Polar residues" evidence="2">
    <location>
        <begin position="33"/>
        <end position="45"/>
    </location>
</feature>
<dbReference type="InterPro" id="IPR028267">
    <property type="entry name" value="Pianissimo_N"/>
</dbReference>
<dbReference type="PANTHER" id="PTHR13298">
    <property type="entry name" value="CYTOSOLIC REGULATOR PIANISSIMO"/>
    <property type="match status" value="1"/>
</dbReference>
<dbReference type="InterPro" id="IPR016024">
    <property type="entry name" value="ARM-type_fold"/>
</dbReference>
<organism evidence="4 5">
    <name type="scientific">Syncephalis pseudoplumigaleata</name>
    <dbReference type="NCBI Taxonomy" id="1712513"/>
    <lineage>
        <taxon>Eukaryota</taxon>
        <taxon>Fungi</taxon>
        <taxon>Fungi incertae sedis</taxon>
        <taxon>Zoopagomycota</taxon>
        <taxon>Zoopagomycotina</taxon>
        <taxon>Zoopagomycetes</taxon>
        <taxon>Zoopagales</taxon>
        <taxon>Piptocephalidaceae</taxon>
        <taxon>Syncephalis</taxon>
    </lineage>
</organism>
<dbReference type="SUPFAM" id="SSF48371">
    <property type="entry name" value="ARM repeat"/>
    <property type="match status" value="1"/>
</dbReference>
<dbReference type="AlphaFoldDB" id="A0A4P9YTB6"/>
<dbReference type="InterPro" id="IPR028268">
    <property type="entry name" value="Pianissimo_fam"/>
</dbReference>
<dbReference type="OrthoDB" id="2153508at2759"/>
<feature type="domain" description="Rapamycin-insensitive companion of mTOR N-terminal" evidence="3">
    <location>
        <begin position="198"/>
        <end position="447"/>
    </location>
</feature>
<dbReference type="GO" id="GO:0038203">
    <property type="term" value="P:TORC2 signaling"/>
    <property type="evidence" value="ECO:0007669"/>
    <property type="project" value="TreeGrafter"/>
</dbReference>
<gene>
    <name evidence="4" type="ORF">SYNPS1DRAFT_32032</name>
</gene>
<dbReference type="SMART" id="SM01308">
    <property type="entry name" value="RICTOR_N"/>
    <property type="match status" value="1"/>
</dbReference>
<dbReference type="Proteomes" id="UP000278143">
    <property type="component" value="Unassembled WGS sequence"/>
</dbReference>
<name>A0A4P9YTB6_9FUNG</name>
<accession>A0A4P9YTB6</accession>
<sequence>MSAVVEEEEEEGQEERQQQQQQQQQQEGALISQHRSQTATSQTIAASFADQHRQTTTDQQHRRASSPENMHAQELEIVAFFPKSMESTTTTTDRPVPQRSTSLPGQNSTHPPAEDGGHNRSRSASTSKPMRSMMPEKGQARRQRDEAVRNAMVHVQRIDISDMELAGQTAKEESEHILHKLAHESKGGKERIALFATLAKLIATMQKHGETVPVEAILRGVRPFLNDRVSELRAATLRTIRQAMIHREAIQLLKDLQIDLFIVQSMTRDQRYEWEREQAIKLIRVCVEVPRGAEIIPESILRAMVAIAEQVDDVYRNLCLETLCELAVRCVKSAVRCGGIRIVLNALMDGQHSLSESLVLTLLYLLDAPQTRNYLRPGVDVEMSISCFTDGFSRGQTAIERMKNASTTLKHLIRSWPGLLYVCANDMGTAKSVVSALNSPLEETRVSY</sequence>
<evidence type="ECO:0000256" key="1">
    <source>
        <dbReference type="ARBA" id="ARBA00008878"/>
    </source>
</evidence>
<feature type="region of interest" description="Disordered" evidence="2">
    <location>
        <begin position="85"/>
        <end position="144"/>
    </location>
</feature>
<dbReference type="InterPro" id="IPR011989">
    <property type="entry name" value="ARM-like"/>
</dbReference>
<dbReference type="Gene3D" id="1.25.10.10">
    <property type="entry name" value="Leucine-rich Repeat Variant"/>
    <property type="match status" value="1"/>
</dbReference>
<keyword evidence="5" id="KW-1185">Reference proteome</keyword>
<feature type="compositionally biased region" description="Polar residues" evidence="2">
    <location>
        <begin position="85"/>
        <end position="110"/>
    </location>
</feature>
<feature type="compositionally biased region" description="Low complexity" evidence="2">
    <location>
        <begin position="18"/>
        <end position="27"/>
    </location>
</feature>
<reference evidence="5" key="1">
    <citation type="journal article" date="2018" name="Nat. Microbiol.">
        <title>Leveraging single-cell genomics to expand the fungal tree of life.</title>
        <authorList>
            <person name="Ahrendt S.R."/>
            <person name="Quandt C.A."/>
            <person name="Ciobanu D."/>
            <person name="Clum A."/>
            <person name="Salamov A."/>
            <person name="Andreopoulos B."/>
            <person name="Cheng J.F."/>
            <person name="Woyke T."/>
            <person name="Pelin A."/>
            <person name="Henrissat B."/>
            <person name="Reynolds N.K."/>
            <person name="Benny G.L."/>
            <person name="Smith M.E."/>
            <person name="James T.Y."/>
            <person name="Grigoriev I.V."/>
        </authorList>
    </citation>
    <scope>NUCLEOTIDE SEQUENCE [LARGE SCALE GENOMIC DNA]</scope>
    <source>
        <strain evidence="5">Benny S71-1</strain>
    </source>
</reference>
<evidence type="ECO:0000313" key="4">
    <source>
        <dbReference type="EMBL" id="RKP22381.1"/>
    </source>
</evidence>
<feature type="region of interest" description="Disordered" evidence="2">
    <location>
        <begin position="1"/>
        <end position="69"/>
    </location>
</feature>
<evidence type="ECO:0000256" key="2">
    <source>
        <dbReference type="SAM" id="MobiDB-lite"/>
    </source>
</evidence>
<proteinExistence type="inferred from homology"/>
<dbReference type="Pfam" id="PF14664">
    <property type="entry name" value="RICTOR_N"/>
    <property type="match status" value="1"/>
</dbReference>
<dbReference type="EMBL" id="KZ992177">
    <property type="protein sequence ID" value="RKP22381.1"/>
    <property type="molecule type" value="Genomic_DNA"/>
</dbReference>
<evidence type="ECO:0000259" key="3">
    <source>
        <dbReference type="SMART" id="SM01308"/>
    </source>
</evidence>
<feature type="compositionally biased region" description="Basic and acidic residues" evidence="2">
    <location>
        <begin position="50"/>
        <end position="61"/>
    </location>
</feature>